<protein>
    <recommendedName>
        <fullName evidence="1">Reverse transcriptase zinc-binding domain-containing protein</fullName>
    </recommendedName>
</protein>
<dbReference type="InterPro" id="IPR026960">
    <property type="entry name" value="RVT-Znf"/>
</dbReference>
<accession>A0ABM3R454</accession>
<dbReference type="GeneID" id="130465594"/>
<organism evidence="2 3">
    <name type="scientific">Spinacia oleracea</name>
    <name type="common">Spinach</name>
    <dbReference type="NCBI Taxonomy" id="3562"/>
    <lineage>
        <taxon>Eukaryota</taxon>
        <taxon>Viridiplantae</taxon>
        <taxon>Streptophyta</taxon>
        <taxon>Embryophyta</taxon>
        <taxon>Tracheophyta</taxon>
        <taxon>Spermatophyta</taxon>
        <taxon>Magnoliopsida</taxon>
        <taxon>eudicotyledons</taxon>
        <taxon>Gunneridae</taxon>
        <taxon>Pentapetalae</taxon>
        <taxon>Caryophyllales</taxon>
        <taxon>Chenopodiaceae</taxon>
        <taxon>Chenopodioideae</taxon>
        <taxon>Anserineae</taxon>
        <taxon>Spinacia</taxon>
    </lineage>
</organism>
<dbReference type="PANTHER" id="PTHR33116">
    <property type="entry name" value="REVERSE TRANSCRIPTASE ZINC-BINDING DOMAIN-CONTAINING PROTEIN-RELATED-RELATED"/>
    <property type="match status" value="1"/>
</dbReference>
<sequence length="218" mass="25722">MKQYYVKGNNIITTLVPHQASWVIKKIFNARTYAPGNSTIVLKHKLSISQIYRELRGNFQKVSWRKMLCNNYAPPKCTFITWLAIMGRLATCENLLKVGVHCDQVCSQCNKENETFEHLFFLCDFSYEVWSAILRWMGFRRNVEAWSVELQLLKQHNNNSVSHNVYRMAISMTVYLLWKERNARRFSQLLHTPNMIVRHALMLIYTRCYSVKKFASVV</sequence>
<keyword evidence="2" id="KW-1185">Reference proteome</keyword>
<proteinExistence type="predicted"/>
<reference evidence="2" key="1">
    <citation type="journal article" date="2021" name="Nat. Commun.">
        <title>Genomic analyses provide insights into spinach domestication and the genetic basis of agronomic traits.</title>
        <authorList>
            <person name="Cai X."/>
            <person name="Sun X."/>
            <person name="Xu C."/>
            <person name="Sun H."/>
            <person name="Wang X."/>
            <person name="Ge C."/>
            <person name="Zhang Z."/>
            <person name="Wang Q."/>
            <person name="Fei Z."/>
            <person name="Jiao C."/>
            <person name="Wang Q."/>
        </authorList>
    </citation>
    <scope>NUCLEOTIDE SEQUENCE [LARGE SCALE GENOMIC DNA]</scope>
    <source>
        <strain evidence="2">cv. Varoflay</strain>
    </source>
</reference>
<feature type="domain" description="Reverse transcriptase zinc-binding" evidence="1">
    <location>
        <begin position="47"/>
        <end position="130"/>
    </location>
</feature>
<evidence type="ECO:0000313" key="3">
    <source>
        <dbReference type="RefSeq" id="XP_056690394.1"/>
    </source>
</evidence>
<evidence type="ECO:0000259" key="1">
    <source>
        <dbReference type="Pfam" id="PF13966"/>
    </source>
</evidence>
<dbReference type="Pfam" id="PF13966">
    <property type="entry name" value="zf-RVT"/>
    <property type="match status" value="1"/>
</dbReference>
<dbReference type="PANTHER" id="PTHR33116:SF66">
    <property type="entry name" value="REVERSE TRANSCRIPTASE ZINC-BINDING DOMAIN-CONTAINING PROTEIN"/>
    <property type="match status" value="1"/>
</dbReference>
<gene>
    <name evidence="3" type="primary">LOC130465594</name>
</gene>
<reference evidence="3" key="2">
    <citation type="submission" date="2025-08" db="UniProtKB">
        <authorList>
            <consortium name="RefSeq"/>
        </authorList>
    </citation>
    <scope>IDENTIFICATION</scope>
    <source>
        <tissue evidence="3">Leaf</tissue>
    </source>
</reference>
<evidence type="ECO:0000313" key="2">
    <source>
        <dbReference type="Proteomes" id="UP000813463"/>
    </source>
</evidence>
<dbReference type="RefSeq" id="XP_056690394.1">
    <property type="nucleotide sequence ID" value="XM_056834416.1"/>
</dbReference>
<name>A0ABM3R454_SPIOL</name>
<dbReference type="Proteomes" id="UP000813463">
    <property type="component" value="Chromosome 1"/>
</dbReference>